<proteinExistence type="predicted"/>
<keyword evidence="2" id="KW-0812">Transmembrane</keyword>
<accession>W4GCY3</accession>
<reference evidence="3" key="1">
    <citation type="submission" date="2013-12" db="EMBL/GenBank/DDBJ databases">
        <title>The Genome Sequence of Aphanomyces astaci APO3.</title>
        <authorList>
            <consortium name="The Broad Institute Genomics Platform"/>
            <person name="Russ C."/>
            <person name="Tyler B."/>
            <person name="van West P."/>
            <person name="Dieguez-Uribeondo J."/>
            <person name="Young S.K."/>
            <person name="Zeng Q."/>
            <person name="Gargeya S."/>
            <person name="Fitzgerald M."/>
            <person name="Abouelleil A."/>
            <person name="Alvarado L."/>
            <person name="Chapman S.B."/>
            <person name="Gainer-Dewar J."/>
            <person name="Goldberg J."/>
            <person name="Griggs A."/>
            <person name="Gujja S."/>
            <person name="Hansen M."/>
            <person name="Howarth C."/>
            <person name="Imamovic A."/>
            <person name="Ireland A."/>
            <person name="Larimer J."/>
            <person name="McCowan C."/>
            <person name="Murphy C."/>
            <person name="Pearson M."/>
            <person name="Poon T.W."/>
            <person name="Priest M."/>
            <person name="Roberts A."/>
            <person name="Saif S."/>
            <person name="Shea T."/>
            <person name="Sykes S."/>
            <person name="Wortman J."/>
            <person name="Nusbaum C."/>
            <person name="Birren B."/>
        </authorList>
    </citation>
    <scope>NUCLEOTIDE SEQUENCE [LARGE SCALE GENOMIC DNA]</scope>
    <source>
        <strain evidence="3">APO3</strain>
    </source>
</reference>
<feature type="compositionally biased region" description="Basic and acidic residues" evidence="1">
    <location>
        <begin position="70"/>
        <end position="83"/>
    </location>
</feature>
<feature type="transmembrane region" description="Helical" evidence="2">
    <location>
        <begin position="34"/>
        <end position="53"/>
    </location>
</feature>
<dbReference type="RefSeq" id="XP_009833427.1">
    <property type="nucleotide sequence ID" value="XM_009835125.1"/>
</dbReference>
<evidence type="ECO:0000256" key="1">
    <source>
        <dbReference type="SAM" id="MobiDB-lite"/>
    </source>
</evidence>
<organism evidence="3">
    <name type="scientific">Aphanomyces astaci</name>
    <name type="common">Crayfish plague agent</name>
    <dbReference type="NCBI Taxonomy" id="112090"/>
    <lineage>
        <taxon>Eukaryota</taxon>
        <taxon>Sar</taxon>
        <taxon>Stramenopiles</taxon>
        <taxon>Oomycota</taxon>
        <taxon>Saprolegniomycetes</taxon>
        <taxon>Saprolegniales</taxon>
        <taxon>Verrucalvaceae</taxon>
        <taxon>Aphanomyces</taxon>
    </lineage>
</organism>
<keyword evidence="2" id="KW-1133">Transmembrane helix</keyword>
<dbReference type="GeneID" id="20811011"/>
<protein>
    <submittedName>
        <fullName evidence="3">Uncharacterized protein</fullName>
    </submittedName>
</protein>
<sequence length="231" mass="26409">MPLTAAPHKQVYQFLVVNVGLPVMIYYVGREFTLVLALSAIPPSIAALVEMLASQTVDPLLVPGSEEVEKEYQEQQRKQPERRRINKASRPPKKKRIDHDKEACSATECRILYTTLHTSSGKPHRITCMDIAFLVCWVKKQETYEDKLRANGNNECRVATECCGVPINSPQPSEGYMHLCVLYNQRRSGQPPSQKCRYIAGRWAFADILREQLDRTHALPAEKQLWFKAWP</sequence>
<keyword evidence="2" id="KW-0472">Membrane</keyword>
<name>W4GCY3_APHAT</name>
<feature type="compositionally biased region" description="Basic residues" evidence="1">
    <location>
        <begin position="84"/>
        <end position="96"/>
    </location>
</feature>
<dbReference type="AlphaFoldDB" id="W4GCY3"/>
<dbReference type="EMBL" id="KI913134">
    <property type="protein sequence ID" value="ETV77121.1"/>
    <property type="molecule type" value="Genomic_DNA"/>
</dbReference>
<gene>
    <name evidence="3" type="ORF">H257_09015</name>
</gene>
<dbReference type="VEuPathDB" id="FungiDB:H257_09015"/>
<feature type="region of interest" description="Disordered" evidence="1">
    <location>
        <begin position="69"/>
        <end position="101"/>
    </location>
</feature>
<evidence type="ECO:0000256" key="2">
    <source>
        <dbReference type="SAM" id="Phobius"/>
    </source>
</evidence>
<evidence type="ECO:0000313" key="3">
    <source>
        <dbReference type="EMBL" id="ETV77121.1"/>
    </source>
</evidence>
<feature type="transmembrane region" description="Helical" evidence="2">
    <location>
        <begin position="12"/>
        <end position="28"/>
    </location>
</feature>